<comment type="caution">
    <text evidence="1">The sequence shown here is derived from an EMBL/GenBank/DDBJ whole genome shotgun (WGS) entry which is preliminary data.</text>
</comment>
<protein>
    <submittedName>
        <fullName evidence="1">Uncharacterized protein</fullName>
    </submittedName>
</protein>
<reference evidence="1" key="1">
    <citation type="submission" date="2023-03" db="EMBL/GenBank/DDBJ databases">
        <title>Chromosome-level genomes of two armyworms, Mythimna separata and Mythimna loreyi, provide insights into the biosynthesis and reception of sex pheromones.</title>
        <authorList>
            <person name="Zhao H."/>
        </authorList>
    </citation>
    <scope>NUCLEOTIDE SEQUENCE</scope>
    <source>
        <strain evidence="1">BeijingLab</strain>
    </source>
</reference>
<gene>
    <name evidence="1" type="ORF">PYW08_000278</name>
</gene>
<accession>A0ACC2RC10</accession>
<evidence type="ECO:0000313" key="1">
    <source>
        <dbReference type="EMBL" id="KAJ8737683.1"/>
    </source>
</evidence>
<dbReference type="Proteomes" id="UP001231649">
    <property type="component" value="Chromosome 1"/>
</dbReference>
<keyword evidence="2" id="KW-1185">Reference proteome</keyword>
<name>A0ACC2RC10_9NEOP</name>
<dbReference type="EMBL" id="CM056777">
    <property type="protein sequence ID" value="KAJ8737683.1"/>
    <property type="molecule type" value="Genomic_DNA"/>
</dbReference>
<evidence type="ECO:0000313" key="2">
    <source>
        <dbReference type="Proteomes" id="UP001231649"/>
    </source>
</evidence>
<proteinExistence type="predicted"/>
<sequence>MSGKAKGAPAKGAPAKGASAKGAQAGKIANKAPCPWLCELIPKNVPPPGPAQAVLHPRKDVFILKVAKVGATGDRRCKMELELVTPKHPEKKPPGRIDTRETQCDPVPPPCTCCRPRKAKPNKNQGK</sequence>
<organism evidence="1 2">
    <name type="scientific">Mythimna loreyi</name>
    <dbReference type="NCBI Taxonomy" id="667449"/>
    <lineage>
        <taxon>Eukaryota</taxon>
        <taxon>Metazoa</taxon>
        <taxon>Ecdysozoa</taxon>
        <taxon>Arthropoda</taxon>
        <taxon>Hexapoda</taxon>
        <taxon>Insecta</taxon>
        <taxon>Pterygota</taxon>
        <taxon>Neoptera</taxon>
        <taxon>Endopterygota</taxon>
        <taxon>Lepidoptera</taxon>
        <taxon>Glossata</taxon>
        <taxon>Ditrysia</taxon>
        <taxon>Noctuoidea</taxon>
        <taxon>Noctuidae</taxon>
        <taxon>Noctuinae</taxon>
        <taxon>Hadenini</taxon>
        <taxon>Mythimna</taxon>
    </lineage>
</organism>